<dbReference type="EMBL" id="CAJOAZ010000153">
    <property type="protein sequence ID" value="CAF3555589.1"/>
    <property type="molecule type" value="Genomic_DNA"/>
</dbReference>
<accession>A0A818KBH3</accession>
<name>A0A818KBH3_9BILA</name>
<organism evidence="1 2">
    <name type="scientific">Adineta steineri</name>
    <dbReference type="NCBI Taxonomy" id="433720"/>
    <lineage>
        <taxon>Eukaryota</taxon>
        <taxon>Metazoa</taxon>
        <taxon>Spiralia</taxon>
        <taxon>Gnathifera</taxon>
        <taxon>Rotifera</taxon>
        <taxon>Eurotatoria</taxon>
        <taxon>Bdelloidea</taxon>
        <taxon>Adinetida</taxon>
        <taxon>Adinetidae</taxon>
        <taxon>Adineta</taxon>
    </lineage>
</organism>
<dbReference type="AlphaFoldDB" id="A0A818KBH3"/>
<proteinExistence type="predicted"/>
<reference evidence="1" key="1">
    <citation type="submission" date="2021-02" db="EMBL/GenBank/DDBJ databases">
        <authorList>
            <person name="Nowell W R."/>
        </authorList>
    </citation>
    <scope>NUCLEOTIDE SEQUENCE</scope>
</reference>
<evidence type="ECO:0000313" key="2">
    <source>
        <dbReference type="Proteomes" id="UP000663844"/>
    </source>
</evidence>
<evidence type="ECO:0000313" key="1">
    <source>
        <dbReference type="EMBL" id="CAF3555589.1"/>
    </source>
</evidence>
<gene>
    <name evidence="1" type="ORF">OXD698_LOCUS4152</name>
</gene>
<protein>
    <recommendedName>
        <fullName evidence="3">F-box domain-containing protein</fullName>
    </recommendedName>
</protein>
<sequence>MIGKLENLPNEILLMIFSNIKWFEMIESFWSLNQQFNSLIGFKISGDNGINISEECLYFNKYYKILSSTLFNSLSCIPYIKWIRIDGRNSSCCDIISQWIFDGNILRFINLKKLILIECYVIEKLIENLSLLIEHQLDELILRFDKDIFKISHHERSSGIIACNQEPKLMLMFKEFLRELFSVKCQLTSIELDISDDDFSTNIHRSYSLSIGAHSNVINNELITHCMNLRYLHIHLIYGYILEYIIQRTPALEILSVQFKDGLVKQSSYELQLQQFVPNLFNCRSMGLENSNAESSSPSADELETREIEPFISTIATDENSSSASVMRKTAFLYHCASLQTDYFLIPKLKCFIIKSVIINDSQLNYLKWILNNVNYIEKLKIRLDIKKSVEENFIVNRNIIYKYFLPDVSRNLLDFDFYIASKCKSLLSNDIHRIINSFKTDRFFVNHIFTNVQCVFDPVMSYQYLSSTRIINPKRFDGMIDLPTIFDWEHPKYIQIDLCPSTSLFLKQINTIFPYRIHIKFSMAHHDKCIDKNKLRAEVLAYLISMPIQLIYLRIEQYEWLLHLVEYASDKLRKNALSTVRHVEFCLTSCYYGSNESIQMGKNLIPFLSRYMPYLQILRLWRDDDFAWTPIPPSCWSRYLNSSNRRRRLALLIPEVIQQHVIVFEQNISELVQQLKHFVYLDIYGQTDREKIEPYRLMVQTRFPNSRVFIHISRFRLWL</sequence>
<evidence type="ECO:0008006" key="3">
    <source>
        <dbReference type="Google" id="ProtNLM"/>
    </source>
</evidence>
<comment type="caution">
    <text evidence="1">The sequence shown here is derived from an EMBL/GenBank/DDBJ whole genome shotgun (WGS) entry which is preliminary data.</text>
</comment>
<dbReference type="Proteomes" id="UP000663844">
    <property type="component" value="Unassembled WGS sequence"/>
</dbReference>